<reference evidence="9 10" key="1">
    <citation type="journal article" date="2020" name="Biotechnol. Biofuels">
        <title>New insights from the biogas microbiome by comprehensive genome-resolved metagenomics of nearly 1600 species originating from multiple anaerobic digesters.</title>
        <authorList>
            <person name="Campanaro S."/>
            <person name="Treu L."/>
            <person name="Rodriguez-R L.M."/>
            <person name="Kovalovszki A."/>
            <person name="Ziels R.M."/>
            <person name="Maus I."/>
            <person name="Zhu X."/>
            <person name="Kougias P.G."/>
            <person name="Basile A."/>
            <person name="Luo G."/>
            <person name="Schluter A."/>
            <person name="Konstantinidis K.T."/>
            <person name="Angelidaki I."/>
        </authorList>
    </citation>
    <scope>NUCLEOTIDE SEQUENCE [LARGE SCALE GENOMIC DNA]</scope>
    <source>
        <strain evidence="9">AS05jafATM_4</strain>
    </source>
</reference>
<evidence type="ECO:0000259" key="8">
    <source>
        <dbReference type="PROSITE" id="PS51900"/>
    </source>
</evidence>
<evidence type="ECO:0000256" key="2">
    <source>
        <dbReference type="ARBA" id="ARBA00008857"/>
    </source>
</evidence>
<evidence type="ECO:0000256" key="6">
    <source>
        <dbReference type="PROSITE-ProRule" id="PRU01248"/>
    </source>
</evidence>
<dbReference type="InterPro" id="IPR004107">
    <property type="entry name" value="Integrase_SAM-like_N"/>
</dbReference>
<dbReference type="GO" id="GO:0015074">
    <property type="term" value="P:DNA integration"/>
    <property type="evidence" value="ECO:0007669"/>
    <property type="project" value="UniProtKB-KW"/>
</dbReference>
<sequence length="284" mass="32756">MSLQKDLEAMEQQLILRGFSDKTRKVYLGHASRFFQAIKKDPRNISKDDIRSYLAAQLEERKKSHAYVSQALSSIKFLFKHILRQSIDSMDIPRPKKEQKLPQVLSQAEVAKILSTVKNIKHRSILIITYSSGLRVSEAVTLTLNDLHPDRKLVRIKQGKGRKDRYTLLSDTAMKVLNEYITYYKPKKWLFSGEDPETHISERTVQVIFKNALAKSGIKKDLSVHSLRHSFATHLLESGTDLRYIQELLGHKSSKTTEIYTHVSNKDLGRIKNPLDSIWKNDQN</sequence>
<comment type="similarity">
    <text evidence="2">Belongs to the 'phage' integrase family.</text>
</comment>
<dbReference type="PROSITE" id="PS51900">
    <property type="entry name" value="CB"/>
    <property type="match status" value="1"/>
</dbReference>
<evidence type="ECO:0000259" key="7">
    <source>
        <dbReference type="PROSITE" id="PS51898"/>
    </source>
</evidence>
<evidence type="ECO:0000256" key="5">
    <source>
        <dbReference type="ARBA" id="ARBA00023172"/>
    </source>
</evidence>
<evidence type="ECO:0000256" key="4">
    <source>
        <dbReference type="ARBA" id="ARBA00023125"/>
    </source>
</evidence>
<comment type="function">
    <text evidence="1">Site-specific tyrosine recombinase, which acts by catalyzing the cutting and rejoining of the recombining DNA molecules.</text>
</comment>
<dbReference type="PROSITE" id="PS51898">
    <property type="entry name" value="TYR_RECOMBINASE"/>
    <property type="match status" value="1"/>
</dbReference>
<protein>
    <submittedName>
        <fullName evidence="9">Tyrosine-type recombinase/integrase</fullName>
    </submittedName>
</protein>
<proteinExistence type="inferred from homology"/>
<evidence type="ECO:0000256" key="1">
    <source>
        <dbReference type="ARBA" id="ARBA00003283"/>
    </source>
</evidence>
<keyword evidence="4 6" id="KW-0238">DNA-binding</keyword>
<name>A0A7C6Z3C7_9FIRM</name>
<dbReference type="InterPro" id="IPR002104">
    <property type="entry name" value="Integrase_catalytic"/>
</dbReference>
<keyword evidence="5" id="KW-0233">DNA recombination</keyword>
<dbReference type="PANTHER" id="PTHR30349">
    <property type="entry name" value="PHAGE INTEGRASE-RELATED"/>
    <property type="match status" value="1"/>
</dbReference>
<feature type="domain" description="Core-binding (CB)" evidence="8">
    <location>
        <begin position="1"/>
        <end position="83"/>
    </location>
</feature>
<evidence type="ECO:0000256" key="3">
    <source>
        <dbReference type="ARBA" id="ARBA00022908"/>
    </source>
</evidence>
<dbReference type="AlphaFoldDB" id="A0A7C6Z3C7"/>
<dbReference type="SUPFAM" id="SSF56349">
    <property type="entry name" value="DNA breaking-rejoining enzymes"/>
    <property type="match status" value="1"/>
</dbReference>
<dbReference type="InterPro" id="IPR013762">
    <property type="entry name" value="Integrase-like_cat_sf"/>
</dbReference>
<dbReference type="GO" id="GO:0003677">
    <property type="term" value="F:DNA binding"/>
    <property type="evidence" value="ECO:0007669"/>
    <property type="project" value="UniProtKB-UniRule"/>
</dbReference>
<dbReference type="PANTHER" id="PTHR30349:SF41">
    <property type="entry name" value="INTEGRASE_RECOMBINASE PROTEIN MJ0367-RELATED"/>
    <property type="match status" value="1"/>
</dbReference>
<comment type="caution">
    <text evidence="9">The sequence shown here is derived from an EMBL/GenBank/DDBJ whole genome shotgun (WGS) entry which is preliminary data.</text>
</comment>
<dbReference type="Pfam" id="PF13495">
    <property type="entry name" value="Phage_int_SAM_4"/>
    <property type="match status" value="1"/>
</dbReference>
<dbReference type="Pfam" id="PF00589">
    <property type="entry name" value="Phage_integrase"/>
    <property type="match status" value="1"/>
</dbReference>
<gene>
    <name evidence="9" type="ORF">GX523_05325</name>
</gene>
<dbReference type="InterPro" id="IPR044068">
    <property type="entry name" value="CB"/>
</dbReference>
<evidence type="ECO:0000313" key="9">
    <source>
        <dbReference type="EMBL" id="HHY26163.1"/>
    </source>
</evidence>
<accession>A0A7C6Z3C7</accession>
<dbReference type="GO" id="GO:0006310">
    <property type="term" value="P:DNA recombination"/>
    <property type="evidence" value="ECO:0007669"/>
    <property type="project" value="UniProtKB-KW"/>
</dbReference>
<dbReference type="EMBL" id="DUTF01000119">
    <property type="protein sequence ID" value="HHY26163.1"/>
    <property type="molecule type" value="Genomic_DNA"/>
</dbReference>
<dbReference type="InterPro" id="IPR011010">
    <property type="entry name" value="DNA_brk_join_enz"/>
</dbReference>
<evidence type="ECO:0000313" key="10">
    <source>
        <dbReference type="Proteomes" id="UP000553059"/>
    </source>
</evidence>
<dbReference type="Proteomes" id="UP000553059">
    <property type="component" value="Unassembled WGS sequence"/>
</dbReference>
<keyword evidence="3" id="KW-0229">DNA integration</keyword>
<dbReference type="InterPro" id="IPR010998">
    <property type="entry name" value="Integrase_recombinase_N"/>
</dbReference>
<organism evidence="9 10">
    <name type="scientific">Desulfitobacterium dehalogenans</name>
    <dbReference type="NCBI Taxonomy" id="36854"/>
    <lineage>
        <taxon>Bacteria</taxon>
        <taxon>Bacillati</taxon>
        <taxon>Bacillota</taxon>
        <taxon>Clostridia</taxon>
        <taxon>Eubacteriales</taxon>
        <taxon>Desulfitobacteriaceae</taxon>
        <taxon>Desulfitobacterium</taxon>
    </lineage>
</organism>
<dbReference type="Gene3D" id="1.10.443.10">
    <property type="entry name" value="Intergrase catalytic core"/>
    <property type="match status" value="1"/>
</dbReference>
<dbReference type="Gene3D" id="1.10.150.130">
    <property type="match status" value="1"/>
</dbReference>
<dbReference type="InterPro" id="IPR050090">
    <property type="entry name" value="Tyrosine_recombinase_XerCD"/>
</dbReference>
<feature type="domain" description="Tyr recombinase" evidence="7">
    <location>
        <begin position="100"/>
        <end position="273"/>
    </location>
</feature>